<accession>A0AAV6R5U1</accession>
<organism evidence="1 2">
    <name type="scientific">Solea senegalensis</name>
    <name type="common">Senegalese sole</name>
    <dbReference type="NCBI Taxonomy" id="28829"/>
    <lineage>
        <taxon>Eukaryota</taxon>
        <taxon>Metazoa</taxon>
        <taxon>Chordata</taxon>
        <taxon>Craniata</taxon>
        <taxon>Vertebrata</taxon>
        <taxon>Euteleostomi</taxon>
        <taxon>Actinopterygii</taxon>
        <taxon>Neopterygii</taxon>
        <taxon>Teleostei</taxon>
        <taxon>Neoteleostei</taxon>
        <taxon>Acanthomorphata</taxon>
        <taxon>Carangaria</taxon>
        <taxon>Pleuronectiformes</taxon>
        <taxon>Pleuronectoidei</taxon>
        <taxon>Soleidae</taxon>
        <taxon>Solea</taxon>
    </lineage>
</organism>
<keyword evidence="2" id="KW-1185">Reference proteome</keyword>
<sequence length="84" mass="10085">MEERERERPLGGVMKRCQQKRERFEDLKEEERPRLGGKLPPDINWIERNIWSHRESGRCERLQFLQNLCSTCSSLRDSLSILQV</sequence>
<protein>
    <submittedName>
        <fullName evidence="1">Uncharacterized protein</fullName>
    </submittedName>
</protein>
<evidence type="ECO:0000313" key="2">
    <source>
        <dbReference type="Proteomes" id="UP000693946"/>
    </source>
</evidence>
<proteinExistence type="predicted"/>
<name>A0AAV6R5U1_SOLSE</name>
<evidence type="ECO:0000313" key="1">
    <source>
        <dbReference type="EMBL" id="KAG7500753.1"/>
    </source>
</evidence>
<gene>
    <name evidence="1" type="ORF">JOB18_028501</name>
</gene>
<dbReference type="Proteomes" id="UP000693946">
    <property type="component" value="Linkage Group LG20"/>
</dbReference>
<reference evidence="1 2" key="1">
    <citation type="journal article" date="2021" name="Sci. Rep.">
        <title>Chromosome anchoring in Senegalese sole (Solea senegalensis) reveals sex-associated markers and genome rearrangements in flatfish.</title>
        <authorList>
            <person name="Guerrero-Cozar I."/>
            <person name="Gomez-Garrido J."/>
            <person name="Berbel C."/>
            <person name="Martinez-Blanch J.F."/>
            <person name="Alioto T."/>
            <person name="Claros M.G."/>
            <person name="Gagnaire P.A."/>
            <person name="Manchado M."/>
        </authorList>
    </citation>
    <scope>NUCLEOTIDE SEQUENCE [LARGE SCALE GENOMIC DNA]</scope>
    <source>
        <strain evidence="1">Sse05_10M</strain>
    </source>
</reference>
<comment type="caution">
    <text evidence="1">The sequence shown here is derived from an EMBL/GenBank/DDBJ whole genome shotgun (WGS) entry which is preliminary data.</text>
</comment>
<dbReference type="EMBL" id="JAGKHQ010000013">
    <property type="protein sequence ID" value="KAG7500753.1"/>
    <property type="molecule type" value="Genomic_DNA"/>
</dbReference>
<dbReference type="AlphaFoldDB" id="A0AAV6R5U1"/>